<name>A0A3B1DP75_9ZZZZ</name>
<proteinExistence type="predicted"/>
<protein>
    <recommendedName>
        <fullName evidence="2">Replication protein</fullName>
    </recommendedName>
</protein>
<organism evidence="1">
    <name type="scientific">hydrothermal vent metagenome</name>
    <dbReference type="NCBI Taxonomy" id="652676"/>
    <lineage>
        <taxon>unclassified sequences</taxon>
        <taxon>metagenomes</taxon>
        <taxon>ecological metagenomes</taxon>
    </lineage>
</organism>
<evidence type="ECO:0008006" key="2">
    <source>
        <dbReference type="Google" id="ProtNLM"/>
    </source>
</evidence>
<sequence>MKRGCRLSNTTPQSIHTPLINHPNCQVSGGLDWFEWSAQVVWDQSCFSLIFDQLQQLKEECQQENKPEKLTYLLGTVPVWVSRMGKSRGRHFPFHISVGGIKITLGDWQAGADKQENLTVLLTGRDCLLHGGWESYQFVCSVVESLFGEIIDEKLTRVDFCLDIANFPVEQLQSLVEKHHFITRLKEVRPQVNLVGNQHTGFTAGKRPQRLIVYDKLAEIRHKVDQEYVQALIDNRYGGQIPDQATRIELQFSRDYLKRMGISRPTDIVKHAPSAIRRFMTETFRMTDRAIVPGTKNHSRAEIHPLWNSLIEAYERIYGVPLKPSIPIQRSEVNPQQLLKQSVGCFKNIFLQQGKGITSYSEFIQLVSEELKKLYPTFEQQDNFVEEYLFRLTEHIR</sequence>
<dbReference type="AlphaFoldDB" id="A0A3B1DP75"/>
<evidence type="ECO:0000313" key="1">
    <source>
        <dbReference type="EMBL" id="VAX38663.1"/>
    </source>
</evidence>
<dbReference type="EMBL" id="UOGL01000240">
    <property type="protein sequence ID" value="VAX38663.1"/>
    <property type="molecule type" value="Genomic_DNA"/>
</dbReference>
<reference evidence="1" key="1">
    <citation type="submission" date="2018-06" db="EMBL/GenBank/DDBJ databases">
        <authorList>
            <person name="Zhirakovskaya E."/>
        </authorList>
    </citation>
    <scope>NUCLEOTIDE SEQUENCE</scope>
</reference>
<accession>A0A3B1DP75</accession>
<gene>
    <name evidence="1" type="ORF">MNBD_PLANCTO02-3402</name>
</gene>